<dbReference type="Gene3D" id="3.30.300.20">
    <property type="match status" value="1"/>
</dbReference>
<comment type="caution">
    <text evidence="2">The sequence shown here is derived from an EMBL/GenBank/DDBJ whole genome shotgun (WGS) entry which is preliminary data.</text>
</comment>
<dbReference type="PANTHER" id="PTHR35368:SF1">
    <property type="entry name" value="HYDROPEROXIDE REDUCTASE"/>
    <property type="match status" value="1"/>
</dbReference>
<dbReference type="Gene3D" id="3.30.110.40">
    <property type="entry name" value="TusA-like domain"/>
    <property type="match status" value="1"/>
</dbReference>
<dbReference type="InterPro" id="IPR001455">
    <property type="entry name" value="TusA-like"/>
</dbReference>
<dbReference type="PANTHER" id="PTHR35368">
    <property type="entry name" value="HYDROPEROXIDE REDUCTASE"/>
    <property type="match status" value="1"/>
</dbReference>
<dbReference type="SUPFAM" id="SSF82784">
    <property type="entry name" value="OsmC-like"/>
    <property type="match status" value="1"/>
</dbReference>
<feature type="domain" description="UPF0033" evidence="1">
    <location>
        <begin position="23"/>
        <end position="79"/>
    </location>
</feature>
<protein>
    <recommendedName>
        <fullName evidence="1">UPF0033 domain-containing protein</fullName>
    </recommendedName>
</protein>
<evidence type="ECO:0000259" key="1">
    <source>
        <dbReference type="Pfam" id="PF01206"/>
    </source>
</evidence>
<proteinExistence type="predicted"/>
<dbReference type="CDD" id="cd00291">
    <property type="entry name" value="SirA_YedF_YeeD"/>
    <property type="match status" value="1"/>
</dbReference>
<evidence type="ECO:0000313" key="3">
    <source>
        <dbReference type="Proteomes" id="UP001139263"/>
    </source>
</evidence>
<dbReference type="InterPro" id="IPR052924">
    <property type="entry name" value="OsmC/Ohr_hydroprdx_reductase"/>
</dbReference>
<name>A0A9X1V705_9BACL</name>
<dbReference type="InterPro" id="IPR036868">
    <property type="entry name" value="TusA-like_sf"/>
</dbReference>
<organism evidence="2 3">
    <name type="scientific">Sulfoacidibacillus ferrooxidans</name>
    <dbReference type="NCBI Taxonomy" id="2005001"/>
    <lineage>
        <taxon>Bacteria</taxon>
        <taxon>Bacillati</taxon>
        <taxon>Bacillota</taxon>
        <taxon>Bacilli</taxon>
        <taxon>Bacillales</taxon>
        <taxon>Alicyclobacillaceae</taxon>
        <taxon>Sulfoacidibacillus</taxon>
    </lineage>
</organism>
<dbReference type="Pfam" id="PF02566">
    <property type="entry name" value="OsmC"/>
    <property type="match status" value="1"/>
</dbReference>
<dbReference type="InterPro" id="IPR036102">
    <property type="entry name" value="OsmC/Ohrsf"/>
</dbReference>
<accession>A0A9X1V705</accession>
<dbReference type="RefSeq" id="WP_241711807.1">
    <property type="nucleotide sequence ID" value="NZ_JALBUF010000001.1"/>
</dbReference>
<gene>
    <name evidence="2" type="ORF">MM817_00450</name>
</gene>
<dbReference type="Pfam" id="PF01206">
    <property type="entry name" value="TusA"/>
    <property type="match status" value="1"/>
</dbReference>
<dbReference type="EMBL" id="JALBUF010000001">
    <property type="protein sequence ID" value="MCI0182194.1"/>
    <property type="molecule type" value="Genomic_DNA"/>
</dbReference>
<dbReference type="InterPro" id="IPR015946">
    <property type="entry name" value="KH_dom-like_a/b"/>
</dbReference>
<dbReference type="SUPFAM" id="SSF64307">
    <property type="entry name" value="SirA-like"/>
    <property type="match status" value="1"/>
</dbReference>
<dbReference type="InterPro" id="IPR003718">
    <property type="entry name" value="OsmC/Ohr_fam"/>
</dbReference>
<evidence type="ECO:0000313" key="2">
    <source>
        <dbReference type="EMBL" id="MCI0182194.1"/>
    </source>
</evidence>
<dbReference type="Proteomes" id="UP001139263">
    <property type="component" value="Unassembled WGS sequence"/>
</dbReference>
<keyword evidence="3" id="KW-1185">Reference proteome</keyword>
<sequence>MHKQWDSDGLCDGGDLDCGSGLLLIIKKAMDSIQDHGVLEVHSRDDSVAVDLPAWCRMVGHELLGVEVYETYRAFFIQKKASESHLQAELEAARGYTWSVRIRGAEGLHAKVYARNHSFLAGQSADFGATVDAPSGLDFVVSALGSDLVVGLKAVASRSKVVLDEVECTVRATLNNVLYALLLEDDGSPAIDQITVVLYVATATDELQIKQLFEKVLERSPLYQTLRKATKIDVRIEVSL</sequence>
<reference evidence="2" key="1">
    <citation type="submission" date="2022-03" db="EMBL/GenBank/DDBJ databases">
        <title>Draft Genome Sequence of Firmicute Strain S0AB, a Heterotrophic Iron/Sulfur-Oxidizing Extreme Acidophile.</title>
        <authorList>
            <person name="Vergara E."/>
            <person name="Pakostova E."/>
            <person name="Johnson D.B."/>
            <person name="Holmes D.S."/>
        </authorList>
    </citation>
    <scope>NUCLEOTIDE SEQUENCE</scope>
    <source>
        <strain evidence="2">S0AB</strain>
    </source>
</reference>
<dbReference type="AlphaFoldDB" id="A0A9X1V705"/>